<evidence type="ECO:0000313" key="10">
    <source>
        <dbReference type="Proteomes" id="UP001366060"/>
    </source>
</evidence>
<protein>
    <recommendedName>
        <fullName evidence="6 7">6-phosphogluconolactonase</fullName>
        <shortName evidence="7">6PGL</shortName>
        <ecNumber evidence="5 7">3.1.1.31</ecNumber>
    </recommendedName>
</protein>
<dbReference type="CDD" id="cd01400">
    <property type="entry name" value="6PGL"/>
    <property type="match status" value="1"/>
</dbReference>
<evidence type="ECO:0000256" key="6">
    <source>
        <dbReference type="ARBA" id="ARBA00020337"/>
    </source>
</evidence>
<evidence type="ECO:0000256" key="2">
    <source>
        <dbReference type="ARBA" id="ARBA00002681"/>
    </source>
</evidence>
<proteinExistence type="inferred from homology"/>
<dbReference type="InterPro" id="IPR037171">
    <property type="entry name" value="NagB/RpiA_transferase-like"/>
</dbReference>
<dbReference type="PANTHER" id="PTHR11054:SF0">
    <property type="entry name" value="6-PHOSPHOGLUCONOLACTONASE"/>
    <property type="match status" value="1"/>
</dbReference>
<dbReference type="NCBIfam" id="TIGR01198">
    <property type="entry name" value="pgl"/>
    <property type="match status" value="1"/>
</dbReference>
<reference evidence="9 10" key="1">
    <citation type="submission" date="2024-02" db="EMBL/GenBank/DDBJ databases">
        <title>Bacteria isolated from the canopy kelp, Nereocystis luetkeana.</title>
        <authorList>
            <person name="Pfister C.A."/>
            <person name="Younker I.T."/>
            <person name="Light S.H."/>
        </authorList>
    </citation>
    <scope>NUCLEOTIDE SEQUENCE [LARGE SCALE GENOMIC DNA]</scope>
    <source>
        <strain evidence="9 10">TI.2.07</strain>
    </source>
</reference>
<evidence type="ECO:0000256" key="5">
    <source>
        <dbReference type="ARBA" id="ARBA00013198"/>
    </source>
</evidence>
<dbReference type="Gene3D" id="3.40.50.1360">
    <property type="match status" value="1"/>
</dbReference>
<evidence type="ECO:0000256" key="4">
    <source>
        <dbReference type="ARBA" id="ARBA00010662"/>
    </source>
</evidence>
<dbReference type="InterPro" id="IPR039104">
    <property type="entry name" value="6PGL"/>
</dbReference>
<dbReference type="SUPFAM" id="SSF100950">
    <property type="entry name" value="NagB/RpiA/CoA transferase-like"/>
    <property type="match status" value="1"/>
</dbReference>
<dbReference type="Proteomes" id="UP001366060">
    <property type="component" value="Unassembled WGS sequence"/>
</dbReference>
<dbReference type="EMBL" id="JBAKBA010000071">
    <property type="protein sequence ID" value="MEL0660945.1"/>
    <property type="molecule type" value="Genomic_DNA"/>
</dbReference>
<sequence length="241" mass="27252">MNNIIFDSTQSLLEQLANELLRLSESEQPIHISLSGGSTPNLLFDYLANSHFSTTINWQQLHFWWGDERCVAAEDPESNYGQCKQRLFDHITIPEDNIHRIRGENLPEDEAIRYAREIQLSVPVHDGLPQFDWIILGMGGDGHTASIFPGQTNYEETNLTFIATQPQSGQLRISKTAHLIEHSKRITYLVMGASKADIIYKINTQNNSRDLYPAAHISAKTGLTQFYLDPESSTLLPKGKK</sequence>
<dbReference type="InterPro" id="IPR006148">
    <property type="entry name" value="Glc/Gal-6P_isomerase"/>
</dbReference>
<dbReference type="InterPro" id="IPR005900">
    <property type="entry name" value="6-phosphogluconolactonase_DevB"/>
</dbReference>
<dbReference type="RefSeq" id="WP_341629308.1">
    <property type="nucleotide sequence ID" value="NZ_JBAKBA010000071.1"/>
</dbReference>
<evidence type="ECO:0000259" key="8">
    <source>
        <dbReference type="Pfam" id="PF01182"/>
    </source>
</evidence>
<keyword evidence="7 9" id="KW-0378">Hydrolase</keyword>
<gene>
    <name evidence="7 9" type="primary">pgl</name>
    <name evidence="9" type="ORF">V6255_17580</name>
</gene>
<organism evidence="9 10">
    <name type="scientific">Psychromonas arctica</name>
    <dbReference type="NCBI Taxonomy" id="168275"/>
    <lineage>
        <taxon>Bacteria</taxon>
        <taxon>Pseudomonadati</taxon>
        <taxon>Pseudomonadota</taxon>
        <taxon>Gammaproteobacteria</taxon>
        <taxon>Alteromonadales</taxon>
        <taxon>Psychromonadaceae</taxon>
        <taxon>Psychromonas</taxon>
    </lineage>
</organism>
<comment type="pathway">
    <text evidence="3 7">Carbohydrate degradation; pentose phosphate pathway; D-ribulose 5-phosphate from D-glucose 6-phosphate (oxidative stage): step 2/3.</text>
</comment>
<comment type="similarity">
    <text evidence="4 7">Belongs to the glucosamine/galactosamine-6-phosphate isomerase family. 6-phosphogluconolactonase subfamily.</text>
</comment>
<dbReference type="EC" id="3.1.1.31" evidence="5 7"/>
<accession>A0ABU9HGB9</accession>
<comment type="function">
    <text evidence="2 7">Hydrolysis of 6-phosphogluconolactone to 6-phosphogluconate.</text>
</comment>
<dbReference type="PANTHER" id="PTHR11054">
    <property type="entry name" value="6-PHOSPHOGLUCONOLACTONASE"/>
    <property type="match status" value="1"/>
</dbReference>
<evidence type="ECO:0000256" key="1">
    <source>
        <dbReference type="ARBA" id="ARBA00000832"/>
    </source>
</evidence>
<evidence type="ECO:0000256" key="7">
    <source>
        <dbReference type="RuleBase" id="RU365095"/>
    </source>
</evidence>
<evidence type="ECO:0000313" key="9">
    <source>
        <dbReference type="EMBL" id="MEL0660945.1"/>
    </source>
</evidence>
<dbReference type="Pfam" id="PF01182">
    <property type="entry name" value="Glucosamine_iso"/>
    <property type="match status" value="1"/>
</dbReference>
<name>A0ABU9HGB9_9GAMM</name>
<comment type="catalytic activity">
    <reaction evidence="1 7">
        <text>6-phospho-D-glucono-1,5-lactone + H2O = 6-phospho-D-gluconate + H(+)</text>
        <dbReference type="Rhea" id="RHEA:12556"/>
        <dbReference type="ChEBI" id="CHEBI:15377"/>
        <dbReference type="ChEBI" id="CHEBI:15378"/>
        <dbReference type="ChEBI" id="CHEBI:57955"/>
        <dbReference type="ChEBI" id="CHEBI:58759"/>
        <dbReference type="EC" id="3.1.1.31"/>
    </reaction>
</comment>
<keyword evidence="10" id="KW-1185">Reference proteome</keyword>
<dbReference type="GO" id="GO:0017057">
    <property type="term" value="F:6-phosphogluconolactonase activity"/>
    <property type="evidence" value="ECO:0007669"/>
    <property type="project" value="UniProtKB-EC"/>
</dbReference>
<comment type="caution">
    <text evidence="9">The sequence shown here is derived from an EMBL/GenBank/DDBJ whole genome shotgun (WGS) entry which is preliminary data.</text>
</comment>
<feature type="domain" description="Glucosamine/galactosamine-6-phosphate isomerase" evidence="8">
    <location>
        <begin position="9"/>
        <end position="221"/>
    </location>
</feature>
<evidence type="ECO:0000256" key="3">
    <source>
        <dbReference type="ARBA" id="ARBA00004961"/>
    </source>
</evidence>